<accession>A0A0F0ID26</accession>
<feature type="transmembrane region" description="Helical" evidence="5">
    <location>
        <begin position="985"/>
        <end position="1008"/>
    </location>
</feature>
<dbReference type="Pfam" id="PF08386">
    <property type="entry name" value="Abhydrolase_4"/>
    <property type="match status" value="1"/>
</dbReference>
<feature type="transmembrane region" description="Helical" evidence="5">
    <location>
        <begin position="925"/>
        <end position="946"/>
    </location>
</feature>
<feature type="transmembrane region" description="Helical" evidence="5">
    <location>
        <begin position="1020"/>
        <end position="1040"/>
    </location>
</feature>
<dbReference type="InterPro" id="IPR013595">
    <property type="entry name" value="Pept_S33_TAP-like_C"/>
</dbReference>
<comment type="caution">
    <text evidence="8">The sequence shown here is derived from an EMBL/GenBank/DDBJ whole genome shotgun (WGS) entry which is preliminary data.</text>
</comment>
<dbReference type="PANTHER" id="PTHR23502:SF157">
    <property type="entry name" value="MAJOR FACILITATOR SUPERFAMILY (MFS) PROFILE DOMAIN-CONTAINING PROTEIN-RELATED"/>
    <property type="match status" value="1"/>
</dbReference>
<dbReference type="EMBL" id="JZEE01000360">
    <property type="protein sequence ID" value="KJK65580.1"/>
    <property type="molecule type" value="Genomic_DNA"/>
</dbReference>
<feature type="transmembrane region" description="Helical" evidence="5">
    <location>
        <begin position="710"/>
        <end position="729"/>
    </location>
</feature>
<evidence type="ECO:0000256" key="5">
    <source>
        <dbReference type="SAM" id="Phobius"/>
    </source>
</evidence>
<dbReference type="SUPFAM" id="SSF103473">
    <property type="entry name" value="MFS general substrate transporter"/>
    <property type="match status" value="1"/>
</dbReference>
<comment type="subcellular location">
    <subcellularLocation>
        <location evidence="1">Membrane</location>
        <topology evidence="1">Multi-pass membrane protein</topology>
    </subcellularLocation>
</comment>
<dbReference type="InterPro" id="IPR011701">
    <property type="entry name" value="MFS"/>
</dbReference>
<evidence type="ECO:0000256" key="4">
    <source>
        <dbReference type="ARBA" id="ARBA00023136"/>
    </source>
</evidence>
<dbReference type="STRING" id="1403190.A0A0F0ID26"/>
<feature type="domain" description="Major facilitator superfamily (MFS) profile" evidence="7">
    <location>
        <begin position="615"/>
        <end position="1044"/>
    </location>
</feature>
<feature type="chain" id="PRO_5002443224" evidence="6">
    <location>
        <begin position="19"/>
        <end position="1066"/>
    </location>
</feature>
<keyword evidence="4 5" id="KW-0472">Membrane</keyword>
<feature type="transmembrane region" description="Helical" evidence="5">
    <location>
        <begin position="848"/>
        <end position="866"/>
    </location>
</feature>
<proteinExistence type="predicted"/>
<keyword evidence="3 5" id="KW-1133">Transmembrane helix</keyword>
<feature type="transmembrane region" description="Helical" evidence="5">
    <location>
        <begin position="952"/>
        <end position="973"/>
    </location>
</feature>
<dbReference type="SUPFAM" id="SSF53474">
    <property type="entry name" value="alpha/beta-Hydrolases"/>
    <property type="match status" value="1"/>
</dbReference>
<protein>
    <submittedName>
        <fullName evidence="8">MFS like protein</fullName>
    </submittedName>
</protein>
<evidence type="ECO:0000256" key="3">
    <source>
        <dbReference type="ARBA" id="ARBA00022989"/>
    </source>
</evidence>
<name>A0A0F0ID26_ASPPU</name>
<keyword evidence="2 5" id="KW-0812">Transmembrane</keyword>
<feature type="transmembrane region" description="Helical" evidence="5">
    <location>
        <begin position="652"/>
        <end position="673"/>
    </location>
</feature>
<feature type="signal peptide" evidence="6">
    <location>
        <begin position="1"/>
        <end position="18"/>
    </location>
</feature>
<evidence type="ECO:0000259" key="7">
    <source>
        <dbReference type="PROSITE" id="PS50850"/>
    </source>
</evidence>
<feature type="transmembrane region" description="Helical" evidence="5">
    <location>
        <begin position="773"/>
        <end position="792"/>
    </location>
</feature>
<dbReference type="InterPro" id="IPR029058">
    <property type="entry name" value="AB_hydrolase_fold"/>
</dbReference>
<evidence type="ECO:0000313" key="9">
    <source>
        <dbReference type="Proteomes" id="UP000033540"/>
    </source>
</evidence>
<feature type="transmembrane region" description="Helical" evidence="5">
    <location>
        <begin position="685"/>
        <end position="704"/>
    </location>
</feature>
<evidence type="ECO:0000256" key="1">
    <source>
        <dbReference type="ARBA" id="ARBA00004141"/>
    </source>
</evidence>
<sequence>MAWKSTFLLTSLLVGSYATPLALPHHARSEKIAWGNCEDEGVTAPAQCGNLTVPLDYTEPDSGKTIQLQLLKVPAIREPKKGTILFNFGGPGLEARLSLFGQGDILQALTGGHYDLIAHDPRYFYLGPNSPHGETNGVSQIRGTANTLTAYCSRNVTEQVAARTESRFNDFPLPSDTMGIGRQWAGSGLYAEFCSEGELQENGAYLGTAFTARDLMQIVDAVTDDGLLKYWGFSYGTALGSTVAAMFPDRVDKMILDGVMNPHQYFNSYDTELWAATDEVFSSFFQQCLKTPEQCALASRNQTAEQLEESIYQLLDDLKREPIVYEQSIIDHSYMKTFIRFALYTPSSYPSMASAFNFLLDDNVMNFTQLVDAQVGGLLAAGMAGNDAAFAIPCADKETGKHTLDEIMPDLNTLSQTSRLLGEVGNAIAMTCTQWKFDAKERYEGNFESKTKNPIMVIGNTYDSATPLQSAQNISASFEGSVLLEHGGWGHATLAQGSSCTSRIIRDYWTNGTLPAVGTKCEPDYPPFAPGSLKDVLVNIGFLDEERNGHTLAASHLMHTYPLDMDKSCQEKQSGQHDDLEREAAHRGLRKTGSRTLGWDTDHRDFPRNWPLRRKLYDACVIFFLEFYTTVMSTTGPSAAEEAMSEYAMSRVVMLTGFQFMYGAGQALGGLIMPPFSEALGRQKSYLVSAGAYSISSLLVGLVPSPAGVFIGRFFSGFASSVPAIVLAGSIEDLYTQQPRLWLLWFWNCSTMLGIAVGPIYGSYIVDAIGWRWVYHVSAITCTVIFFLLIPVRESRPTTLLQRRFDNLQSKVGAIGMDILNPDRINSTRELAQVILVRPAKIGVSEPILILVSILSASAWGMMYLFTESFTVVYSEFGWSSRATSLPFIALFPGIILSGFVRLWDYHQLKSRQKASQRPEPEDKIGGFAIAAPALAIGLWIFGWTVPPLVHVPWIASMFGLVLIGFAATEFSYTLSGYISDAYTIYASSGLAVQGFLRALASGCLPLFAYPMYSGLGSNVATSIIAAVATVYCVAPYIFLKHGRRLRERSPFARYSAKVNDEHGAD</sequence>
<keyword evidence="6" id="KW-0732">Signal</keyword>
<evidence type="ECO:0000256" key="6">
    <source>
        <dbReference type="SAM" id="SignalP"/>
    </source>
</evidence>
<feature type="transmembrane region" description="Helical" evidence="5">
    <location>
        <begin position="741"/>
        <end position="761"/>
    </location>
</feature>
<dbReference type="Gene3D" id="3.40.50.1820">
    <property type="entry name" value="alpha/beta hydrolase"/>
    <property type="match status" value="1"/>
</dbReference>
<dbReference type="PROSITE" id="PS50850">
    <property type="entry name" value="MFS"/>
    <property type="match status" value="1"/>
</dbReference>
<reference evidence="8 9" key="1">
    <citation type="submission" date="2015-02" db="EMBL/GenBank/DDBJ databases">
        <title>Draft genome sequence of Aspergillus parasiticus SU-1.</title>
        <authorList>
            <person name="Yu J."/>
            <person name="Fedorova N."/>
            <person name="Yin Y."/>
            <person name="Losada L."/>
            <person name="Zafar N."/>
            <person name="Taujale R."/>
            <person name="Ehrlich K.C."/>
            <person name="Bhatnagar D."/>
            <person name="Cleveland T.E."/>
            <person name="Bennett J.W."/>
            <person name="Nierman W.C."/>
        </authorList>
    </citation>
    <scope>NUCLEOTIDE SEQUENCE [LARGE SCALE GENOMIC DNA]</scope>
    <source>
        <strain evidence="9">ATCC 56775 / NRRL 5862 / SRRC 143 / SU-1</strain>
    </source>
</reference>
<dbReference type="Gene3D" id="1.20.1250.20">
    <property type="entry name" value="MFS general substrate transporter like domains"/>
    <property type="match status" value="1"/>
</dbReference>
<feature type="transmembrane region" description="Helical" evidence="5">
    <location>
        <begin position="886"/>
        <end position="904"/>
    </location>
</feature>
<dbReference type="Pfam" id="PF07690">
    <property type="entry name" value="MFS_1"/>
    <property type="match status" value="1"/>
</dbReference>
<dbReference type="Proteomes" id="UP000033540">
    <property type="component" value="Unassembled WGS sequence"/>
</dbReference>
<evidence type="ECO:0000313" key="8">
    <source>
        <dbReference type="EMBL" id="KJK65580.1"/>
    </source>
</evidence>
<organism evidence="8 9">
    <name type="scientific">Aspergillus parasiticus (strain ATCC 56775 / NRRL 5862 / SRRC 143 / SU-1)</name>
    <dbReference type="NCBI Taxonomy" id="1403190"/>
    <lineage>
        <taxon>Eukaryota</taxon>
        <taxon>Fungi</taxon>
        <taxon>Dikarya</taxon>
        <taxon>Ascomycota</taxon>
        <taxon>Pezizomycotina</taxon>
        <taxon>Eurotiomycetes</taxon>
        <taxon>Eurotiomycetidae</taxon>
        <taxon>Eurotiales</taxon>
        <taxon>Aspergillaceae</taxon>
        <taxon>Aspergillus</taxon>
        <taxon>Aspergillus subgen. Circumdati</taxon>
    </lineage>
</organism>
<dbReference type="OrthoDB" id="5410178at2759"/>
<gene>
    <name evidence="8" type="ORF">P875_00010111</name>
</gene>
<dbReference type="InterPro" id="IPR036259">
    <property type="entry name" value="MFS_trans_sf"/>
</dbReference>
<evidence type="ECO:0000256" key="2">
    <source>
        <dbReference type="ARBA" id="ARBA00022692"/>
    </source>
</evidence>
<dbReference type="GO" id="GO:0022857">
    <property type="term" value="F:transmembrane transporter activity"/>
    <property type="evidence" value="ECO:0007669"/>
    <property type="project" value="InterPro"/>
</dbReference>
<dbReference type="AlphaFoldDB" id="A0A0F0ID26"/>
<dbReference type="PANTHER" id="PTHR23502">
    <property type="entry name" value="MAJOR FACILITATOR SUPERFAMILY"/>
    <property type="match status" value="1"/>
</dbReference>
<dbReference type="InterPro" id="IPR020846">
    <property type="entry name" value="MFS_dom"/>
</dbReference>
<dbReference type="GO" id="GO:0016020">
    <property type="term" value="C:membrane"/>
    <property type="evidence" value="ECO:0007669"/>
    <property type="project" value="UniProtKB-SubCell"/>
</dbReference>